<dbReference type="GO" id="GO:0003887">
    <property type="term" value="F:DNA-directed DNA polymerase activity"/>
    <property type="evidence" value="ECO:0007669"/>
    <property type="project" value="InterPro"/>
</dbReference>
<dbReference type="Pfam" id="PF13177">
    <property type="entry name" value="DNA_pol3_delta2"/>
    <property type="match status" value="1"/>
</dbReference>
<evidence type="ECO:0000313" key="11">
    <source>
        <dbReference type="Proteomes" id="UP001222027"/>
    </source>
</evidence>
<evidence type="ECO:0000313" key="10">
    <source>
        <dbReference type="EMBL" id="KAJ8477671.1"/>
    </source>
</evidence>
<gene>
    <name evidence="10" type="ORF">OPV22_021398</name>
</gene>
<dbReference type="Gene3D" id="1.10.8.60">
    <property type="match status" value="1"/>
</dbReference>
<dbReference type="Gene3D" id="3.40.50.300">
    <property type="entry name" value="P-loop containing nucleotide triphosphate hydrolases"/>
    <property type="match status" value="1"/>
</dbReference>
<feature type="compositionally biased region" description="Basic and acidic residues" evidence="7">
    <location>
        <begin position="626"/>
        <end position="637"/>
    </location>
</feature>
<dbReference type="PANTHER" id="PTHR11669:SF0">
    <property type="entry name" value="PROTEIN STICHEL-LIKE 2"/>
    <property type="match status" value="1"/>
</dbReference>
<dbReference type="InterPro" id="IPR008921">
    <property type="entry name" value="DNA_pol3_clamp-load_cplx_C"/>
</dbReference>
<evidence type="ECO:0000259" key="8">
    <source>
        <dbReference type="Pfam" id="PF22608"/>
    </source>
</evidence>
<feature type="compositionally biased region" description="Low complexity" evidence="7">
    <location>
        <begin position="1003"/>
        <end position="1014"/>
    </location>
</feature>
<accession>A0AAV8QGU2</accession>
<evidence type="ECO:0000256" key="2">
    <source>
        <dbReference type="ARBA" id="ARBA00022723"/>
    </source>
</evidence>
<organism evidence="10 11">
    <name type="scientific">Ensete ventricosum</name>
    <name type="common">Abyssinian banana</name>
    <name type="synonym">Musa ensete</name>
    <dbReference type="NCBI Taxonomy" id="4639"/>
    <lineage>
        <taxon>Eukaryota</taxon>
        <taxon>Viridiplantae</taxon>
        <taxon>Streptophyta</taxon>
        <taxon>Embryophyta</taxon>
        <taxon>Tracheophyta</taxon>
        <taxon>Spermatophyta</taxon>
        <taxon>Magnoliopsida</taxon>
        <taxon>Liliopsida</taxon>
        <taxon>Zingiberales</taxon>
        <taxon>Musaceae</taxon>
        <taxon>Ensete</taxon>
    </lineage>
</organism>
<reference evidence="10 11" key="1">
    <citation type="submission" date="2022-12" db="EMBL/GenBank/DDBJ databases">
        <title>Chromosome-scale assembly of the Ensete ventricosum genome.</title>
        <authorList>
            <person name="Dussert Y."/>
            <person name="Stocks J."/>
            <person name="Wendawek A."/>
            <person name="Woldeyes F."/>
            <person name="Nichols R.A."/>
            <person name="Borrell J.S."/>
        </authorList>
    </citation>
    <scope>NUCLEOTIDE SEQUENCE [LARGE SCALE GENOMIC DNA]</scope>
    <source>
        <strain evidence="11">cv. Maze</strain>
        <tissue evidence="10">Seeds</tissue>
    </source>
</reference>
<evidence type="ECO:0008006" key="12">
    <source>
        <dbReference type="Google" id="ProtNLM"/>
    </source>
</evidence>
<feature type="domain" description="STICHEL DnaA-N-like alpha-beta" evidence="9">
    <location>
        <begin position="667"/>
        <end position="748"/>
    </location>
</feature>
<evidence type="ECO:0000256" key="6">
    <source>
        <dbReference type="ARBA" id="ARBA00023054"/>
    </source>
</evidence>
<dbReference type="GO" id="GO:0009360">
    <property type="term" value="C:DNA polymerase III complex"/>
    <property type="evidence" value="ECO:0007669"/>
    <property type="project" value="InterPro"/>
</dbReference>
<dbReference type="GO" id="GO:0003677">
    <property type="term" value="F:DNA binding"/>
    <property type="evidence" value="ECO:0007669"/>
    <property type="project" value="InterPro"/>
</dbReference>
<proteinExistence type="inferred from homology"/>
<dbReference type="GO" id="GO:0003689">
    <property type="term" value="F:DNA clamp loader activity"/>
    <property type="evidence" value="ECO:0007669"/>
    <property type="project" value="TreeGrafter"/>
</dbReference>
<dbReference type="PANTHER" id="PTHR11669">
    <property type="entry name" value="REPLICATION FACTOR C / DNA POLYMERASE III GAMMA-TAU SUBUNIT"/>
    <property type="match status" value="1"/>
</dbReference>
<evidence type="ECO:0000256" key="5">
    <source>
        <dbReference type="ARBA" id="ARBA00022840"/>
    </source>
</evidence>
<keyword evidence="3" id="KW-0547">Nucleotide-binding</keyword>
<dbReference type="InterPro" id="IPR054506">
    <property type="entry name" value="DnaA_N-like_STI"/>
</dbReference>
<dbReference type="FunFam" id="1.10.8.60:FF:000013">
    <property type="entry name" value="DNA polymerase III subunit gamma/tau"/>
    <property type="match status" value="1"/>
</dbReference>
<keyword evidence="11" id="KW-1185">Reference proteome</keyword>
<feature type="domain" description="DNA polymerase III subunit gamma/tau helical lid" evidence="8">
    <location>
        <begin position="450"/>
        <end position="491"/>
    </location>
</feature>
<keyword evidence="6" id="KW-0175">Coiled coil</keyword>
<dbReference type="InterPro" id="IPR027417">
    <property type="entry name" value="P-loop_NTPase"/>
</dbReference>
<dbReference type="Pfam" id="PF23007">
    <property type="entry name" value="DnaA_N-like_STI"/>
    <property type="match status" value="1"/>
</dbReference>
<dbReference type="AlphaFoldDB" id="A0AAV8QGU2"/>
<evidence type="ECO:0000256" key="4">
    <source>
        <dbReference type="ARBA" id="ARBA00022833"/>
    </source>
</evidence>
<evidence type="ECO:0000256" key="3">
    <source>
        <dbReference type="ARBA" id="ARBA00022741"/>
    </source>
</evidence>
<dbReference type="Pfam" id="PF22608">
    <property type="entry name" value="DNAX_ATPase_lid"/>
    <property type="match status" value="1"/>
</dbReference>
<dbReference type="GO" id="GO:0006261">
    <property type="term" value="P:DNA-templated DNA replication"/>
    <property type="evidence" value="ECO:0007669"/>
    <property type="project" value="TreeGrafter"/>
</dbReference>
<dbReference type="GO" id="GO:0005663">
    <property type="term" value="C:DNA replication factor C complex"/>
    <property type="evidence" value="ECO:0007669"/>
    <property type="project" value="TreeGrafter"/>
</dbReference>
<evidence type="ECO:0000256" key="7">
    <source>
        <dbReference type="SAM" id="MobiDB-lite"/>
    </source>
</evidence>
<keyword evidence="4" id="KW-0862">Zinc</keyword>
<dbReference type="InterPro" id="IPR012763">
    <property type="entry name" value="DNA_pol_III_sug/sutau_N"/>
</dbReference>
<dbReference type="Proteomes" id="UP001222027">
    <property type="component" value="Unassembled WGS sequence"/>
</dbReference>
<feature type="region of interest" description="Disordered" evidence="7">
    <location>
        <begin position="1003"/>
        <end position="1027"/>
    </location>
</feature>
<name>A0AAV8QGU2_ENSVE</name>
<dbReference type="GO" id="GO:0005524">
    <property type="term" value="F:ATP binding"/>
    <property type="evidence" value="ECO:0007669"/>
    <property type="project" value="UniProtKB-KW"/>
</dbReference>
<dbReference type="EMBL" id="JAQQAF010000006">
    <property type="protein sequence ID" value="KAJ8477671.1"/>
    <property type="molecule type" value="Genomic_DNA"/>
</dbReference>
<comment type="caution">
    <text evidence="10">The sequence shown here is derived from an EMBL/GenBank/DDBJ whole genome shotgun (WGS) entry which is preliminary data.</text>
</comment>
<evidence type="ECO:0000259" key="9">
    <source>
        <dbReference type="Pfam" id="PF23007"/>
    </source>
</evidence>
<dbReference type="GO" id="GO:0006281">
    <property type="term" value="P:DNA repair"/>
    <property type="evidence" value="ECO:0007669"/>
    <property type="project" value="TreeGrafter"/>
</dbReference>
<dbReference type="SUPFAM" id="SSF48019">
    <property type="entry name" value="post-AAA+ oligomerization domain-like"/>
    <property type="match status" value="1"/>
</dbReference>
<dbReference type="InterPro" id="IPR045085">
    <property type="entry name" value="HLD_clamp_pol_III_gamma_tau"/>
</dbReference>
<evidence type="ECO:0000256" key="1">
    <source>
        <dbReference type="ARBA" id="ARBA00006360"/>
    </source>
</evidence>
<feature type="region of interest" description="Disordered" evidence="7">
    <location>
        <begin position="614"/>
        <end position="643"/>
    </location>
</feature>
<dbReference type="GO" id="GO:0046872">
    <property type="term" value="F:metal ion binding"/>
    <property type="evidence" value="ECO:0007669"/>
    <property type="project" value="UniProtKB-KW"/>
</dbReference>
<dbReference type="CDD" id="cd00009">
    <property type="entry name" value="AAA"/>
    <property type="match status" value="1"/>
</dbReference>
<protein>
    <recommendedName>
        <fullName evidence="12">AAA+ ATPase domain-containing protein</fullName>
    </recommendedName>
</protein>
<sequence length="1027" mass="114851">MPFEDVERWCICFLKSTKCELSGRVRSLRDPDTSSLSKIAALVDNRNMEASSCGSSATFGSSNNKHDLRHKGNHHWERRRVVDLGMDGESDNNCLAPDSHNAKSALAKPSANDTRVQESCGGHMNRSYDPKCVHRCTSQLEKELDSQHGREFEQFEMIGFSSLKQTRYDALRRSYTSKGDVFMRNPGMPWACANETCTSALGHKSLGPATKNVEFVLPNNNGCEVSCCWCRVPKFHDLKLPSDVEGQEFRLDSQINKELDHHTSASYHDSSMNLSETYRPKSFHELVGQSEVAQSLLDTILKGKIAPIYLFHGPRGTGKTSAARIFAAALNCQSCKEQWPCGCCQECVLVFSGRSRDVTELDVSETNHKDALKVLSESALVPTSSCYKIFIIDECQLLQKNIWSAIYKSIKDFSRQVVFIMITSDPDKLPSGTLSWCQRYHFLNIKSDDIVGRLKKICLEENLEFEEEALIFLATESNGSLRDAITTLDQLALLGKEITTSLAYELMGIISNDELLDLLHLALSSDTSGTVRRARELISSGIDPMQLTSQLAKLIMDILSGGCQLEPSRFIAEAGKEKLKHGLKILVETEKQLRTSKDQSTWLTAALLQFNTGESLPPTNMNPLEAPEKVSYSRDDGPPTVASPKESLKSAIHVCNHHTSNSESHYDAARELEDIWRRTIENCQSSSLKRFLWKEGRLSSVHVCEGLVIAELEFCHPDHVSRVEESWELIIGSLQTILGCKVEIKINLVPINRTAKKKSSISLFCCAGRKQQTSDLTVTNKKDSLLPGTKEETIEFCSSHHKEDLCIKQQLHFNTMYSSNSIDQKVVNTNARNGYALVTGNTIISRTVQDGLSKECKEETDPSKEVCEGGQYMNVQGTEDQPSCFCWTLKFSRMSFSANAAHATTLRMEQLDKPSLFNPKKSCSEKNFCTDDPYLFCSGTNEQDTYNTEEDNGPSTGSALCWKLYWCRASLPVEKGGTKRQQDEPRPRLVGWLWPCAAAAASEQASRETTTAEQHSPALKQKAKRRR</sequence>
<keyword evidence="2" id="KW-0479">Metal-binding</keyword>
<dbReference type="InterPro" id="IPR050238">
    <property type="entry name" value="DNA_Rep/Repair_Clamp_Loader"/>
</dbReference>
<comment type="similarity">
    <text evidence="1">Belongs to the DnaX/STICHEL family.</text>
</comment>
<dbReference type="SUPFAM" id="SSF52540">
    <property type="entry name" value="P-loop containing nucleoside triphosphate hydrolases"/>
    <property type="match status" value="1"/>
</dbReference>
<dbReference type="NCBIfam" id="TIGR02397">
    <property type="entry name" value="dnaX_nterm"/>
    <property type="match status" value="1"/>
</dbReference>
<keyword evidence="5" id="KW-0067">ATP-binding</keyword>